<protein>
    <submittedName>
        <fullName evidence="2">Uncharacterized protein</fullName>
    </submittedName>
</protein>
<keyword evidence="3" id="KW-1185">Reference proteome</keyword>
<accession>A0A1D2MHH6</accession>
<feature type="region of interest" description="Disordered" evidence="1">
    <location>
        <begin position="414"/>
        <end position="589"/>
    </location>
</feature>
<organism evidence="2 3">
    <name type="scientific">Orchesella cincta</name>
    <name type="common">Springtail</name>
    <name type="synonym">Podura cincta</name>
    <dbReference type="NCBI Taxonomy" id="48709"/>
    <lineage>
        <taxon>Eukaryota</taxon>
        <taxon>Metazoa</taxon>
        <taxon>Ecdysozoa</taxon>
        <taxon>Arthropoda</taxon>
        <taxon>Hexapoda</taxon>
        <taxon>Collembola</taxon>
        <taxon>Entomobryomorpha</taxon>
        <taxon>Entomobryoidea</taxon>
        <taxon>Orchesellidae</taxon>
        <taxon>Orchesellinae</taxon>
        <taxon>Orchesella</taxon>
    </lineage>
</organism>
<gene>
    <name evidence="2" type="ORF">Ocin01_14213</name>
</gene>
<feature type="compositionally biased region" description="Basic residues" evidence="1">
    <location>
        <begin position="429"/>
        <end position="438"/>
    </location>
</feature>
<dbReference type="OMA" id="PAPRCES"/>
<dbReference type="STRING" id="48709.A0A1D2MHH6"/>
<dbReference type="EMBL" id="LJIJ01001221">
    <property type="protein sequence ID" value="ODM92468.1"/>
    <property type="molecule type" value="Genomic_DNA"/>
</dbReference>
<feature type="compositionally biased region" description="Gly residues" evidence="1">
    <location>
        <begin position="493"/>
        <end position="580"/>
    </location>
</feature>
<proteinExistence type="predicted"/>
<reference evidence="2 3" key="1">
    <citation type="journal article" date="2016" name="Genome Biol. Evol.">
        <title>Gene Family Evolution Reflects Adaptation to Soil Environmental Stressors in the Genome of the Collembolan Orchesella cincta.</title>
        <authorList>
            <person name="Faddeeva-Vakhrusheva A."/>
            <person name="Derks M.F."/>
            <person name="Anvar S.Y."/>
            <person name="Agamennone V."/>
            <person name="Suring W."/>
            <person name="Smit S."/>
            <person name="van Straalen N.M."/>
            <person name="Roelofs D."/>
        </authorList>
    </citation>
    <scope>NUCLEOTIDE SEQUENCE [LARGE SCALE GENOMIC DNA]</scope>
    <source>
        <tissue evidence="2">Mixed pool</tissue>
    </source>
</reference>
<dbReference type="Proteomes" id="UP000094527">
    <property type="component" value="Unassembled WGS sequence"/>
</dbReference>
<evidence type="ECO:0000313" key="2">
    <source>
        <dbReference type="EMBL" id="ODM92468.1"/>
    </source>
</evidence>
<dbReference type="AlphaFoldDB" id="A0A1D2MHH6"/>
<sequence>MYCPSPAMSYCSPYPSNGCVPYPPCPPPSSQGSSGCCGVGKLANFVHFGGRCARRCPPLPPCAPTCMTPPSCKDMPAQRLRNVDVLEELCYYVPGSDPNCAMDCYTVDCCGNVEKISEADPCGCCNSECCPPNPVKYSRRQRFTFNDNGGRSNTDPWPFDGSCVGGGGGGMSNNGRRSCGNGGHGDGAAPQNLCCAERGGAGGGRQYTYCPEEPIDCSDMLPPDSGVYYFDRDRRAFVPERDLPKPPQVIEREVKVPDVEEYEFLEEENPCCPPEKPTIQPVVQPIIMPGGGGSACPPPCNPCPPQYNPCPPPQYNSCPPQCNPCAPPCNPCQPQCNPCGNSCAPPPCCNPCNSCKPCCAPCNPCCNPCNPGCNPCNPCMPCGPMNPFMNMCGGVLPMVIPMCPQQPAPTYGGGLPPPPPFPFPPPFLGKKKKKKKSRKYSDDSDGYSENIIVPGAPEGAFDQTGGVPGDAQGFDVPETLEVEEDGLPDLDDGAGGGGQGEFGPDDGFGGDGGGPNGAGGVGGGPNGAGGYGPNGGFGGNGGPGRNGVGPNGGGRFGPGGGPNHRGGPNENGGYRGGPIHRGGQTRTADLEVDEATEDLMMGEVLGKAREEDTIMVEVDQEEMV</sequence>
<feature type="compositionally biased region" description="Acidic residues" evidence="1">
    <location>
        <begin position="478"/>
        <end position="492"/>
    </location>
</feature>
<dbReference type="OrthoDB" id="10686330at2759"/>
<evidence type="ECO:0000313" key="3">
    <source>
        <dbReference type="Proteomes" id="UP000094527"/>
    </source>
</evidence>
<comment type="caution">
    <text evidence="2">The sequence shown here is derived from an EMBL/GenBank/DDBJ whole genome shotgun (WGS) entry which is preliminary data.</text>
</comment>
<name>A0A1D2MHH6_ORCCI</name>
<evidence type="ECO:0000256" key="1">
    <source>
        <dbReference type="SAM" id="MobiDB-lite"/>
    </source>
</evidence>
<feature type="compositionally biased region" description="Pro residues" evidence="1">
    <location>
        <begin position="415"/>
        <end position="427"/>
    </location>
</feature>